<dbReference type="AlphaFoldDB" id="A0A8S3QI74"/>
<keyword evidence="2" id="KW-1185">Reference proteome</keyword>
<dbReference type="OrthoDB" id="6175374at2759"/>
<evidence type="ECO:0000313" key="2">
    <source>
        <dbReference type="Proteomes" id="UP000683360"/>
    </source>
</evidence>
<proteinExistence type="predicted"/>
<reference evidence="1" key="1">
    <citation type="submission" date="2021-03" db="EMBL/GenBank/DDBJ databases">
        <authorList>
            <person name="Bekaert M."/>
        </authorList>
    </citation>
    <scope>NUCLEOTIDE SEQUENCE</scope>
</reference>
<dbReference type="EMBL" id="CAJPWZ010000494">
    <property type="protein sequence ID" value="CAG2194778.1"/>
    <property type="molecule type" value="Genomic_DNA"/>
</dbReference>
<organism evidence="1 2">
    <name type="scientific">Mytilus edulis</name>
    <name type="common">Blue mussel</name>
    <dbReference type="NCBI Taxonomy" id="6550"/>
    <lineage>
        <taxon>Eukaryota</taxon>
        <taxon>Metazoa</taxon>
        <taxon>Spiralia</taxon>
        <taxon>Lophotrochozoa</taxon>
        <taxon>Mollusca</taxon>
        <taxon>Bivalvia</taxon>
        <taxon>Autobranchia</taxon>
        <taxon>Pteriomorphia</taxon>
        <taxon>Mytilida</taxon>
        <taxon>Mytiloidea</taxon>
        <taxon>Mytilidae</taxon>
        <taxon>Mytilinae</taxon>
        <taxon>Mytilus</taxon>
    </lineage>
</organism>
<comment type="caution">
    <text evidence="1">The sequence shown here is derived from an EMBL/GenBank/DDBJ whole genome shotgun (WGS) entry which is preliminary data.</text>
</comment>
<evidence type="ECO:0000313" key="1">
    <source>
        <dbReference type="EMBL" id="CAG2194778.1"/>
    </source>
</evidence>
<sequence>MEDSLKNLEEFLSTTKYNDKLRQGLEDQKTVAAVKGIAAVIKTLRSKLTCENVVGSLKIVSIIASAVFPVIGPIPNIIVSVGCAVLGIIWKDNEQTDSTIINSIETEELKTKVRGILDKFHVSESYLCTLESKCKDVNQKDIDHMMSVIDLYQGSAILGNLKYDIENGMKLQNVVEAKRTICLINLYVELQQFDHLCLWRMFSILTCCQKKCLGVWEMKNVEVAHTSDVIRNIIKKEDDMHKQRLLFLTEPDCNTITILTLFNPSEHIETTTFVKSLGMEFQRLTDDLQGEFSISSEKWVHYELIMSSNS</sequence>
<protein>
    <submittedName>
        <fullName evidence="1">Uncharacterized protein</fullName>
    </submittedName>
</protein>
<dbReference type="Proteomes" id="UP000683360">
    <property type="component" value="Unassembled WGS sequence"/>
</dbReference>
<name>A0A8S3QI74_MYTED</name>
<accession>A0A8S3QI74</accession>
<gene>
    <name evidence="1" type="ORF">MEDL_9782</name>
</gene>